<feature type="transmembrane region" description="Helical" evidence="8">
    <location>
        <begin position="20"/>
        <end position="38"/>
    </location>
</feature>
<name>A0A3B7R1W5_9BACT</name>
<feature type="transmembrane region" description="Helical" evidence="8">
    <location>
        <begin position="370"/>
        <end position="388"/>
    </location>
</feature>
<keyword evidence="5 8" id="KW-0812">Transmembrane</keyword>
<evidence type="ECO:0000256" key="4">
    <source>
        <dbReference type="ARBA" id="ARBA00022679"/>
    </source>
</evidence>
<dbReference type="OrthoDB" id="9792789at2"/>
<dbReference type="KEGG" id="hyh:D3Y59_14230"/>
<evidence type="ECO:0000259" key="9">
    <source>
        <dbReference type="Pfam" id="PF13231"/>
    </source>
</evidence>
<evidence type="ECO:0000313" key="10">
    <source>
        <dbReference type="EMBL" id="AYA38094.1"/>
    </source>
</evidence>
<dbReference type="GO" id="GO:0010041">
    <property type="term" value="P:response to iron(III) ion"/>
    <property type="evidence" value="ECO:0007669"/>
    <property type="project" value="TreeGrafter"/>
</dbReference>
<evidence type="ECO:0000256" key="6">
    <source>
        <dbReference type="ARBA" id="ARBA00022989"/>
    </source>
</evidence>
<evidence type="ECO:0000256" key="2">
    <source>
        <dbReference type="ARBA" id="ARBA00022475"/>
    </source>
</evidence>
<dbReference type="GO" id="GO:0016763">
    <property type="term" value="F:pentosyltransferase activity"/>
    <property type="evidence" value="ECO:0007669"/>
    <property type="project" value="TreeGrafter"/>
</dbReference>
<dbReference type="Pfam" id="PF13231">
    <property type="entry name" value="PMT_2"/>
    <property type="match status" value="1"/>
</dbReference>
<feature type="transmembrane region" description="Helical" evidence="8">
    <location>
        <begin position="99"/>
        <end position="117"/>
    </location>
</feature>
<feature type="transmembrane region" description="Helical" evidence="8">
    <location>
        <begin position="223"/>
        <end position="241"/>
    </location>
</feature>
<keyword evidence="6 8" id="KW-1133">Transmembrane helix</keyword>
<gene>
    <name evidence="10" type="ORF">D3Y59_14230</name>
</gene>
<feature type="transmembrane region" description="Helical" evidence="8">
    <location>
        <begin position="129"/>
        <end position="148"/>
    </location>
</feature>
<feature type="transmembrane region" description="Helical" evidence="8">
    <location>
        <begin position="285"/>
        <end position="303"/>
    </location>
</feature>
<sequence length="504" mass="56881">MKRFVPVSSPVSAKSDWRRWLPLLLLLGLSFIPLFWLLSSLPVQQWDEARTGLNGLGIWLHHDWIVLRHLGEPDLWNGKPPLWPWLLALSFRVFGPNELGLRLPAALVALATVLLVYRAGHHWLGSRRAGLLAGLVLLTSQGYVTLHVTRTGDYDTLLTFWATAGALSWLAYLRTGTARWAWLTGAAFALALFTKGIAGVLFGPGLLVAVALTKQWQRLRHPVPWLAAGLVLITAVGWYTVRELAAPGYLAGVWAYEVGGPAGEQLEEHYHPFEWYLSLLAERKFTAWLLAALLGWLIGFWQPQHSPGWWLSRFTAAVAVSFLLSISLVQTRLEWYDAQVYPLLALQAAAGLVWTGRALAAHFGRQPKELLRLGGVLAVAAFPYLAQWQHIRMLHKHRLDWSQLLYGRHIQAQAAKLPELRQYTLVTEAIFNDSPEFYRTAAEMQYGHQVERLASWQTDKGYPGKIIVTCGDRAARHWLQQYETQVLLQTDSCKTVRLLARKQP</sequence>
<evidence type="ECO:0000256" key="3">
    <source>
        <dbReference type="ARBA" id="ARBA00022676"/>
    </source>
</evidence>
<keyword evidence="4 10" id="KW-0808">Transferase</keyword>
<feature type="transmembrane region" description="Helical" evidence="8">
    <location>
        <begin position="341"/>
        <end position="364"/>
    </location>
</feature>
<comment type="subcellular location">
    <subcellularLocation>
        <location evidence="1">Cell membrane</location>
        <topology evidence="1">Multi-pass membrane protein</topology>
    </subcellularLocation>
</comment>
<organism evidence="10 11">
    <name type="scientific">Hymenobacter oligotrophus</name>
    <dbReference type="NCBI Taxonomy" id="2319843"/>
    <lineage>
        <taxon>Bacteria</taxon>
        <taxon>Pseudomonadati</taxon>
        <taxon>Bacteroidota</taxon>
        <taxon>Cytophagia</taxon>
        <taxon>Cytophagales</taxon>
        <taxon>Hymenobacteraceae</taxon>
        <taxon>Hymenobacter</taxon>
    </lineage>
</organism>
<feature type="transmembrane region" description="Helical" evidence="8">
    <location>
        <begin position="180"/>
        <end position="203"/>
    </location>
</feature>
<evidence type="ECO:0000256" key="5">
    <source>
        <dbReference type="ARBA" id="ARBA00022692"/>
    </source>
</evidence>
<dbReference type="GO" id="GO:0005886">
    <property type="term" value="C:plasma membrane"/>
    <property type="evidence" value="ECO:0007669"/>
    <property type="project" value="UniProtKB-SubCell"/>
</dbReference>
<dbReference type="AlphaFoldDB" id="A0A3B7R1W5"/>
<evidence type="ECO:0000256" key="8">
    <source>
        <dbReference type="SAM" id="Phobius"/>
    </source>
</evidence>
<feature type="transmembrane region" description="Helical" evidence="8">
    <location>
        <begin position="154"/>
        <end position="173"/>
    </location>
</feature>
<feature type="transmembrane region" description="Helical" evidence="8">
    <location>
        <begin position="309"/>
        <end position="329"/>
    </location>
</feature>
<evidence type="ECO:0000256" key="7">
    <source>
        <dbReference type="ARBA" id="ARBA00023136"/>
    </source>
</evidence>
<accession>A0A3B7R1W5</accession>
<dbReference type="RefSeq" id="WP_119445645.1">
    <property type="nucleotide sequence ID" value="NZ_CP032317.1"/>
</dbReference>
<feature type="domain" description="Glycosyltransferase RgtA/B/C/D-like" evidence="9">
    <location>
        <begin position="79"/>
        <end position="236"/>
    </location>
</feature>
<keyword evidence="3" id="KW-0328">Glycosyltransferase</keyword>
<dbReference type="InterPro" id="IPR050297">
    <property type="entry name" value="LipidA_mod_glycosyltrf_83"/>
</dbReference>
<keyword evidence="7 8" id="KW-0472">Membrane</keyword>
<protein>
    <submittedName>
        <fullName evidence="10">Phospholipid carrier-dependent glycosyltransferase</fullName>
    </submittedName>
</protein>
<reference evidence="10 11" key="1">
    <citation type="submission" date="2018-09" db="EMBL/GenBank/DDBJ databases">
        <title>Hymenobacter medium sp. nov., isolated from R2A medium.</title>
        <authorList>
            <person name="Yingchao G."/>
        </authorList>
    </citation>
    <scope>NUCLEOTIDE SEQUENCE [LARGE SCALE GENOMIC DNA]</scope>
    <source>
        <strain evidence="11">sh-6</strain>
    </source>
</reference>
<dbReference type="GO" id="GO:0009103">
    <property type="term" value="P:lipopolysaccharide biosynthetic process"/>
    <property type="evidence" value="ECO:0007669"/>
    <property type="project" value="UniProtKB-ARBA"/>
</dbReference>
<dbReference type="InterPro" id="IPR038731">
    <property type="entry name" value="RgtA/B/C-like"/>
</dbReference>
<keyword evidence="11" id="KW-1185">Reference proteome</keyword>
<dbReference type="PANTHER" id="PTHR33908">
    <property type="entry name" value="MANNOSYLTRANSFERASE YKCB-RELATED"/>
    <property type="match status" value="1"/>
</dbReference>
<proteinExistence type="predicted"/>
<dbReference type="EMBL" id="CP032317">
    <property type="protein sequence ID" value="AYA38094.1"/>
    <property type="molecule type" value="Genomic_DNA"/>
</dbReference>
<dbReference type="Proteomes" id="UP000262802">
    <property type="component" value="Chromosome"/>
</dbReference>
<dbReference type="PANTHER" id="PTHR33908:SF3">
    <property type="entry name" value="UNDECAPRENYL PHOSPHATE-ALPHA-4-AMINO-4-DEOXY-L-ARABINOSE ARABINOSYL TRANSFERASE"/>
    <property type="match status" value="1"/>
</dbReference>
<evidence type="ECO:0000313" key="11">
    <source>
        <dbReference type="Proteomes" id="UP000262802"/>
    </source>
</evidence>
<keyword evidence="2" id="KW-1003">Cell membrane</keyword>
<evidence type="ECO:0000256" key="1">
    <source>
        <dbReference type="ARBA" id="ARBA00004651"/>
    </source>
</evidence>